<dbReference type="PANTHER" id="PTHR33828">
    <property type="entry name" value="OS05G0596200 PROTEIN"/>
    <property type="match status" value="1"/>
</dbReference>
<name>A0AAE1JSL1_9FABA</name>
<dbReference type="PANTHER" id="PTHR33828:SF2">
    <property type="entry name" value="NUCLEOLIN"/>
    <property type="match status" value="1"/>
</dbReference>
<comment type="caution">
    <text evidence="2">The sequence shown here is derived from an EMBL/GenBank/DDBJ whole genome shotgun (WGS) entry which is preliminary data.</text>
</comment>
<organism evidence="2 3">
    <name type="scientific">Acacia crassicarpa</name>
    <name type="common">northern wattle</name>
    <dbReference type="NCBI Taxonomy" id="499986"/>
    <lineage>
        <taxon>Eukaryota</taxon>
        <taxon>Viridiplantae</taxon>
        <taxon>Streptophyta</taxon>
        <taxon>Embryophyta</taxon>
        <taxon>Tracheophyta</taxon>
        <taxon>Spermatophyta</taxon>
        <taxon>Magnoliopsida</taxon>
        <taxon>eudicotyledons</taxon>
        <taxon>Gunneridae</taxon>
        <taxon>Pentapetalae</taxon>
        <taxon>rosids</taxon>
        <taxon>fabids</taxon>
        <taxon>Fabales</taxon>
        <taxon>Fabaceae</taxon>
        <taxon>Caesalpinioideae</taxon>
        <taxon>mimosoid clade</taxon>
        <taxon>Acacieae</taxon>
        <taxon>Acacia</taxon>
    </lineage>
</organism>
<evidence type="ECO:0000313" key="2">
    <source>
        <dbReference type="EMBL" id="KAK4276507.1"/>
    </source>
</evidence>
<protein>
    <submittedName>
        <fullName evidence="2">Uncharacterized protein</fullName>
    </submittedName>
</protein>
<dbReference type="EMBL" id="JAWXYG010000003">
    <property type="protein sequence ID" value="KAK4276507.1"/>
    <property type="molecule type" value="Genomic_DNA"/>
</dbReference>
<feature type="compositionally biased region" description="Acidic residues" evidence="1">
    <location>
        <begin position="241"/>
        <end position="251"/>
    </location>
</feature>
<reference evidence="2" key="1">
    <citation type="submission" date="2023-10" db="EMBL/GenBank/DDBJ databases">
        <title>Chromosome-level genome of the transformable northern wattle, Acacia crassicarpa.</title>
        <authorList>
            <person name="Massaro I."/>
            <person name="Sinha N.R."/>
            <person name="Poethig S."/>
            <person name="Leichty A.R."/>
        </authorList>
    </citation>
    <scope>NUCLEOTIDE SEQUENCE</scope>
    <source>
        <strain evidence="2">Acra3RX</strain>
        <tissue evidence="2">Leaf</tissue>
    </source>
</reference>
<accession>A0AAE1JSL1</accession>
<sequence length="264" mass="29435">MPPEDAAPVKAENQEEEEDKKSLVSKKVPKATIANAKPQSKIAKVKKEQPEADDSPIPVKAASSVSRSKQPKVKKEEPEDSDDDDTPLAKRSSTTSLKKEPKKKNKKKEEGKKKGEPAAEQKKQKKVYDLPGQKRDPPEEKDPLRIFYETLYKQVPNSEMAQLWMMESGLLPEELAMKVYQKKQKKGLQGKLSSPLKAATAGKSRSQSVTVKKKTRSTPVPCVNKKMASAQKQSKKRKVEDDSDSDSDSGDDLILPKAKKRREA</sequence>
<proteinExistence type="predicted"/>
<gene>
    <name evidence="2" type="ORF">QN277_014648</name>
</gene>
<evidence type="ECO:0000256" key="1">
    <source>
        <dbReference type="SAM" id="MobiDB-lite"/>
    </source>
</evidence>
<dbReference type="AlphaFoldDB" id="A0AAE1JSL1"/>
<evidence type="ECO:0000313" key="3">
    <source>
        <dbReference type="Proteomes" id="UP001293593"/>
    </source>
</evidence>
<dbReference type="Proteomes" id="UP001293593">
    <property type="component" value="Unassembled WGS sequence"/>
</dbReference>
<feature type="compositionally biased region" description="Basic and acidic residues" evidence="1">
    <location>
        <begin position="107"/>
        <end position="144"/>
    </location>
</feature>
<keyword evidence="3" id="KW-1185">Reference proteome</keyword>
<feature type="region of interest" description="Disordered" evidence="1">
    <location>
        <begin position="181"/>
        <end position="264"/>
    </location>
</feature>
<feature type="region of interest" description="Disordered" evidence="1">
    <location>
        <begin position="1"/>
        <end position="144"/>
    </location>
</feature>